<dbReference type="AlphaFoldDB" id="A0A1T5MDV3"/>
<proteinExistence type="predicted"/>
<dbReference type="Pfam" id="PF03205">
    <property type="entry name" value="MobB"/>
    <property type="match status" value="1"/>
</dbReference>
<dbReference type="Gene3D" id="3.40.50.300">
    <property type="entry name" value="P-loop containing nucleotide triphosphate hydrolases"/>
    <property type="match status" value="1"/>
</dbReference>
<gene>
    <name evidence="2" type="ORF">SAMN02194393_04538</name>
</gene>
<name>A0A1T5MDV3_9FIRM</name>
<evidence type="ECO:0000259" key="1">
    <source>
        <dbReference type="Pfam" id="PF03205"/>
    </source>
</evidence>
<dbReference type="Proteomes" id="UP000190285">
    <property type="component" value="Unassembled WGS sequence"/>
</dbReference>
<dbReference type="STRING" id="36842.SAMN02194393_04538"/>
<sequence length="162" mass="18425">MATGICIVGKSNSGKTTLILKIIEELQKRGYKVATLKHHSHRSHMDQPGKDTWKHYNAGAEQVMISSPSGYAIYRRIEKELTIDELLDYNKGMDIVLIEGYKRAAMPKVEVVRRERSTEMICSPDEVLAVVSDINFDIGKPLFHIDDYLSISDFIEKNIIEN</sequence>
<dbReference type="OrthoDB" id="9786803at2"/>
<dbReference type="NCBIfam" id="TIGR00176">
    <property type="entry name" value="mobB"/>
    <property type="match status" value="1"/>
</dbReference>
<reference evidence="2 3" key="1">
    <citation type="submission" date="2017-02" db="EMBL/GenBank/DDBJ databases">
        <authorList>
            <person name="Peterson S.W."/>
        </authorList>
    </citation>
    <scope>NUCLEOTIDE SEQUENCE [LARGE SCALE GENOMIC DNA]</scope>
    <source>
        <strain evidence="2 3">M1</strain>
    </source>
</reference>
<dbReference type="CDD" id="cd03116">
    <property type="entry name" value="MobB"/>
    <property type="match status" value="1"/>
</dbReference>
<dbReference type="InterPro" id="IPR004435">
    <property type="entry name" value="MobB_dom"/>
</dbReference>
<accession>A0A1T5MDV3</accession>
<dbReference type="SUPFAM" id="SSF52540">
    <property type="entry name" value="P-loop containing nucleoside triphosphate hydrolases"/>
    <property type="match status" value="1"/>
</dbReference>
<evidence type="ECO:0000313" key="2">
    <source>
        <dbReference type="EMBL" id="SKC86400.1"/>
    </source>
</evidence>
<dbReference type="InterPro" id="IPR052539">
    <property type="entry name" value="MGD_biosynthesis_adapter"/>
</dbReference>
<dbReference type="InterPro" id="IPR027417">
    <property type="entry name" value="P-loop_NTPase"/>
</dbReference>
<evidence type="ECO:0000313" key="3">
    <source>
        <dbReference type="Proteomes" id="UP000190285"/>
    </source>
</evidence>
<feature type="domain" description="Molybdopterin-guanine dinucleotide biosynthesis protein B (MobB)" evidence="1">
    <location>
        <begin position="5"/>
        <end position="133"/>
    </location>
</feature>
<dbReference type="GO" id="GO:0006777">
    <property type="term" value="P:Mo-molybdopterin cofactor biosynthetic process"/>
    <property type="evidence" value="ECO:0007669"/>
    <property type="project" value="InterPro"/>
</dbReference>
<dbReference type="PANTHER" id="PTHR40072">
    <property type="entry name" value="MOLYBDOPTERIN-GUANINE DINUCLEOTIDE BIOSYNTHESIS ADAPTER PROTEIN-RELATED"/>
    <property type="match status" value="1"/>
</dbReference>
<dbReference type="RefSeq" id="WP_079494921.1">
    <property type="nucleotide sequence ID" value="NZ_FUZT01000014.1"/>
</dbReference>
<dbReference type="GO" id="GO:0005525">
    <property type="term" value="F:GTP binding"/>
    <property type="evidence" value="ECO:0007669"/>
    <property type="project" value="InterPro"/>
</dbReference>
<organism evidence="2 3">
    <name type="scientific">Maledivibacter halophilus</name>
    <dbReference type="NCBI Taxonomy" id="36842"/>
    <lineage>
        <taxon>Bacteria</taxon>
        <taxon>Bacillati</taxon>
        <taxon>Bacillota</taxon>
        <taxon>Clostridia</taxon>
        <taxon>Peptostreptococcales</taxon>
        <taxon>Caminicellaceae</taxon>
        <taxon>Maledivibacter</taxon>
    </lineage>
</organism>
<protein>
    <submittedName>
        <fullName evidence="2">Molybdopterin guanine dinucleotide biosynthesis accessory protein MobB</fullName>
    </submittedName>
</protein>
<keyword evidence="3" id="KW-1185">Reference proteome</keyword>
<dbReference type="EMBL" id="FUZT01000014">
    <property type="protein sequence ID" value="SKC86400.1"/>
    <property type="molecule type" value="Genomic_DNA"/>
</dbReference>
<dbReference type="PANTHER" id="PTHR40072:SF1">
    <property type="entry name" value="MOLYBDOPTERIN-GUANINE DINUCLEOTIDE BIOSYNTHESIS ADAPTER PROTEIN"/>
    <property type="match status" value="1"/>
</dbReference>